<reference evidence="1 2" key="1">
    <citation type="submission" date="2019-04" db="EMBL/GenBank/DDBJ databases">
        <title>Lewinella litorea sp. nov., isolated from a marine sand.</title>
        <authorList>
            <person name="Yoon J.-H."/>
        </authorList>
    </citation>
    <scope>NUCLEOTIDE SEQUENCE [LARGE SCALE GENOMIC DNA]</scope>
    <source>
        <strain evidence="1 2">HSMS-39</strain>
    </source>
</reference>
<dbReference type="SUPFAM" id="SSF54909">
    <property type="entry name" value="Dimeric alpha+beta barrel"/>
    <property type="match status" value="1"/>
</dbReference>
<dbReference type="PANTHER" id="PTHR43239">
    <property type="entry name" value="UPF0734 PROTEIN DDB_G0273871/DDB_G0273177"/>
    <property type="match status" value="1"/>
</dbReference>
<accession>A0A4S4NPM7</accession>
<protein>
    <submittedName>
        <fullName evidence="1">L-rhamnose mutarotase</fullName>
    </submittedName>
</protein>
<organism evidence="1 2">
    <name type="scientific">Neolewinella litorea</name>
    <dbReference type="NCBI Taxonomy" id="2562452"/>
    <lineage>
        <taxon>Bacteria</taxon>
        <taxon>Pseudomonadati</taxon>
        <taxon>Bacteroidota</taxon>
        <taxon>Saprospiria</taxon>
        <taxon>Saprospirales</taxon>
        <taxon>Lewinellaceae</taxon>
        <taxon>Neolewinella</taxon>
    </lineage>
</organism>
<dbReference type="InterPro" id="IPR052996">
    <property type="entry name" value="Carb_Metab_Mutarotase"/>
</dbReference>
<dbReference type="InterPro" id="IPR008000">
    <property type="entry name" value="Rham/fucose_mutarotase"/>
</dbReference>
<dbReference type="Gene3D" id="3.30.70.100">
    <property type="match status" value="1"/>
</dbReference>
<dbReference type="RefSeq" id="WP_136457044.1">
    <property type="nucleotide sequence ID" value="NZ_SRSF01000001.1"/>
</dbReference>
<sequence length="115" mass="13079">MPLHYFLCDLKDDAAAIAAYEAHHAPGNVWPEVVESIRSAGIRDMQILRAGNRLVMVMETGPEYDGEQKATADAENPVVQQWETLMDTFQQRLPFAEAGQKWVRLHQIFSLRDQP</sequence>
<dbReference type="EMBL" id="SRSF01000001">
    <property type="protein sequence ID" value="THH42004.1"/>
    <property type="molecule type" value="Genomic_DNA"/>
</dbReference>
<proteinExistence type="predicted"/>
<dbReference type="PANTHER" id="PTHR43239:SF1">
    <property type="entry name" value="UPF0734 PROTEIN DDB_G0273871_DDB_G0273177"/>
    <property type="match status" value="1"/>
</dbReference>
<dbReference type="InterPro" id="IPR011008">
    <property type="entry name" value="Dimeric_a/b-barrel"/>
</dbReference>
<comment type="caution">
    <text evidence="1">The sequence shown here is derived from an EMBL/GenBank/DDBJ whole genome shotgun (WGS) entry which is preliminary data.</text>
</comment>
<keyword evidence="2" id="KW-1185">Reference proteome</keyword>
<dbReference type="AlphaFoldDB" id="A0A4S4NPM7"/>
<dbReference type="Proteomes" id="UP000308528">
    <property type="component" value="Unassembled WGS sequence"/>
</dbReference>
<name>A0A4S4NPM7_9BACT</name>
<dbReference type="OrthoDB" id="1430580at2"/>
<dbReference type="Pfam" id="PF05336">
    <property type="entry name" value="rhaM"/>
    <property type="match status" value="1"/>
</dbReference>
<gene>
    <name evidence="1" type="ORF">E4021_05310</name>
</gene>
<evidence type="ECO:0000313" key="1">
    <source>
        <dbReference type="EMBL" id="THH42004.1"/>
    </source>
</evidence>
<dbReference type="GO" id="GO:0016857">
    <property type="term" value="F:racemase and epimerase activity, acting on carbohydrates and derivatives"/>
    <property type="evidence" value="ECO:0007669"/>
    <property type="project" value="InterPro"/>
</dbReference>
<evidence type="ECO:0000313" key="2">
    <source>
        <dbReference type="Proteomes" id="UP000308528"/>
    </source>
</evidence>